<gene>
    <name evidence="2" type="ORF">KLLA0_F20339g</name>
</gene>
<dbReference type="HOGENOM" id="CLU_1023183_0_0_1"/>
<sequence>MSNQEATGSWQFLHINNDISLAKITKESSSSIIGVLKLCEDEKFLRFRVSSEQIPKELGCSNGVDSISELYNILTKGVEGSSIVAMDKKIIISIQRKKASSVEIETAIIAITGEHLTQLLLECNTYLMRNVLVLNYVQNYTSHTALEKDRAIEFLGNTAKDYGANNAILRWAPENSLNYRALMKYKPELVLQESAPDKIINSDAVNLFELNDSMKNNGTITIKSFKKRDELKNENKSTYDTWESNFSEEELDDDSLLDKFDLKDDLKMQVARLKPAQKDAGSDSDTDLEYESPTKRARTK</sequence>
<dbReference type="Proteomes" id="UP000000598">
    <property type="component" value="Chromosome F"/>
</dbReference>
<reference evidence="2 3" key="1">
    <citation type="journal article" date="2004" name="Nature">
        <title>Genome evolution in yeasts.</title>
        <authorList>
            <consortium name="Genolevures"/>
            <person name="Dujon B."/>
            <person name="Sherman D."/>
            <person name="Fischer G."/>
            <person name="Durrens P."/>
            <person name="Casaregola S."/>
            <person name="Lafontaine I."/>
            <person name="de Montigny J."/>
            <person name="Marck C."/>
            <person name="Neuveglise C."/>
            <person name="Talla E."/>
            <person name="Goffard N."/>
            <person name="Frangeul L."/>
            <person name="Aigle M."/>
            <person name="Anthouard V."/>
            <person name="Babour A."/>
            <person name="Barbe V."/>
            <person name="Barnay S."/>
            <person name="Blanchin S."/>
            <person name="Beckerich J.M."/>
            <person name="Beyne E."/>
            <person name="Bleykasten C."/>
            <person name="Boisrame A."/>
            <person name="Boyer J."/>
            <person name="Cattolico L."/>
            <person name="Confanioleri F."/>
            <person name="de Daruvar A."/>
            <person name="Despons L."/>
            <person name="Fabre E."/>
            <person name="Fairhead C."/>
            <person name="Ferry-Dumazet H."/>
            <person name="Groppi A."/>
            <person name="Hantraye F."/>
            <person name="Hennequin C."/>
            <person name="Jauniaux N."/>
            <person name="Joyet P."/>
            <person name="Kachouri R."/>
            <person name="Kerrest A."/>
            <person name="Koszul R."/>
            <person name="Lemaire M."/>
            <person name="Lesur I."/>
            <person name="Ma L."/>
            <person name="Muller H."/>
            <person name="Nicaud J.M."/>
            <person name="Nikolski M."/>
            <person name="Oztas S."/>
            <person name="Ozier-Kalogeropoulos O."/>
            <person name="Pellenz S."/>
            <person name="Potier S."/>
            <person name="Richard G.F."/>
            <person name="Straub M.L."/>
            <person name="Suleau A."/>
            <person name="Swennene D."/>
            <person name="Tekaia F."/>
            <person name="Wesolowski-Louvel M."/>
            <person name="Westhof E."/>
            <person name="Wirth B."/>
            <person name="Zeniou-Meyer M."/>
            <person name="Zivanovic I."/>
            <person name="Bolotin-Fukuhara M."/>
            <person name="Thierry A."/>
            <person name="Bouchier C."/>
            <person name="Caudron B."/>
            <person name="Scarpelli C."/>
            <person name="Gaillardin C."/>
            <person name="Weissenbach J."/>
            <person name="Wincker P."/>
            <person name="Souciet J.L."/>
        </authorList>
    </citation>
    <scope>NUCLEOTIDE SEQUENCE [LARGE SCALE GENOMIC DNA]</scope>
    <source>
        <strain evidence="3">ATCC 8585 / CBS 2359 / DSM 70799 / NBRC 1267 / NRRL Y-1140 / WM37</strain>
    </source>
</reference>
<dbReference type="AlphaFoldDB" id="Q6CJ96"/>
<dbReference type="InParanoid" id="Q6CJ96"/>
<proteinExistence type="predicted"/>
<feature type="region of interest" description="Disordered" evidence="1">
    <location>
        <begin position="273"/>
        <end position="300"/>
    </location>
</feature>
<dbReference type="STRING" id="284590.Q6CJ96"/>
<organism evidence="2 3">
    <name type="scientific">Kluyveromyces lactis (strain ATCC 8585 / CBS 2359 / DSM 70799 / NBRC 1267 / NRRL Y-1140 / WM37)</name>
    <name type="common">Yeast</name>
    <name type="synonym">Candida sphaerica</name>
    <dbReference type="NCBI Taxonomy" id="284590"/>
    <lineage>
        <taxon>Eukaryota</taxon>
        <taxon>Fungi</taxon>
        <taxon>Dikarya</taxon>
        <taxon>Ascomycota</taxon>
        <taxon>Saccharomycotina</taxon>
        <taxon>Saccharomycetes</taxon>
        <taxon>Saccharomycetales</taxon>
        <taxon>Saccharomycetaceae</taxon>
        <taxon>Kluyveromyces</taxon>
    </lineage>
</organism>
<keyword evidence="3" id="KW-1185">Reference proteome</keyword>
<dbReference type="FunCoup" id="Q6CJ96">
    <property type="interactions" value="41"/>
</dbReference>
<evidence type="ECO:0000313" key="3">
    <source>
        <dbReference type="Proteomes" id="UP000000598"/>
    </source>
</evidence>
<name>Q6CJ96_KLULA</name>
<accession>Q6CJ96</accession>
<evidence type="ECO:0000256" key="1">
    <source>
        <dbReference type="SAM" id="MobiDB-lite"/>
    </source>
</evidence>
<protein>
    <submittedName>
        <fullName evidence="2">KLLA0F20339p</fullName>
    </submittedName>
</protein>
<evidence type="ECO:0000313" key="2">
    <source>
        <dbReference type="EMBL" id="CAG98701.1"/>
    </source>
</evidence>
<dbReference type="PaxDb" id="284590-Q6CJ96"/>
<dbReference type="KEGG" id="kla:KLLA0_F20339g"/>
<dbReference type="EMBL" id="CR382126">
    <property type="protein sequence ID" value="CAG98701.1"/>
    <property type="molecule type" value="Genomic_DNA"/>
</dbReference>